<reference evidence="3" key="1">
    <citation type="submission" date="2014-03" db="EMBL/GenBank/DDBJ databases">
        <authorList>
            <person name="Aksoy S."/>
            <person name="Warren W."/>
            <person name="Wilson R.K."/>
        </authorList>
    </citation>
    <scope>NUCLEOTIDE SEQUENCE [LARGE SCALE GENOMIC DNA]</scope>
    <source>
        <strain evidence="3">IAEA</strain>
    </source>
</reference>
<evidence type="ECO:0000313" key="2">
    <source>
        <dbReference type="EnsemblMetazoa" id="GPAI044367-PA"/>
    </source>
</evidence>
<evidence type="ECO:0000313" key="3">
    <source>
        <dbReference type="Proteomes" id="UP000092445"/>
    </source>
</evidence>
<keyword evidence="1" id="KW-0812">Transmembrane</keyword>
<protein>
    <submittedName>
        <fullName evidence="2">Uncharacterized protein</fullName>
    </submittedName>
</protein>
<keyword evidence="1" id="KW-0472">Membrane</keyword>
<keyword evidence="1" id="KW-1133">Transmembrane helix</keyword>
<name>A0A1B0AFW6_GLOPL</name>
<organism evidence="2 3">
    <name type="scientific">Glossina pallidipes</name>
    <name type="common">Tsetse fly</name>
    <dbReference type="NCBI Taxonomy" id="7398"/>
    <lineage>
        <taxon>Eukaryota</taxon>
        <taxon>Metazoa</taxon>
        <taxon>Ecdysozoa</taxon>
        <taxon>Arthropoda</taxon>
        <taxon>Hexapoda</taxon>
        <taxon>Insecta</taxon>
        <taxon>Pterygota</taxon>
        <taxon>Neoptera</taxon>
        <taxon>Endopterygota</taxon>
        <taxon>Diptera</taxon>
        <taxon>Brachycera</taxon>
        <taxon>Muscomorpha</taxon>
        <taxon>Hippoboscoidea</taxon>
        <taxon>Glossinidae</taxon>
        <taxon>Glossina</taxon>
    </lineage>
</organism>
<feature type="transmembrane region" description="Helical" evidence="1">
    <location>
        <begin position="6"/>
        <end position="26"/>
    </location>
</feature>
<evidence type="ECO:0000256" key="1">
    <source>
        <dbReference type="SAM" id="Phobius"/>
    </source>
</evidence>
<dbReference type="VEuPathDB" id="VectorBase:GPAI044367"/>
<sequence length="211" mass="23007">MNFFSHLTAFIATVIVVETLLVHALYRFVTEDHDIFRACSDRAGVGGPSDFIDFSGADIHYDDEGIHMNGSFAILSDIKRTDRVSPSRLEEAWRSESLITRENAAGTSTPKAGVDEHSPGDSKRYLGFVKEKGNTRTSEKQGYHSRVAQVTALSAAGVLLRHKFLEAFGLSVATEVGTITSIHNCEALEAMGPEDGNVDSYLNSAHQLTDT</sequence>
<dbReference type="Proteomes" id="UP000092445">
    <property type="component" value="Unassembled WGS sequence"/>
</dbReference>
<reference evidence="2" key="2">
    <citation type="submission" date="2020-05" db="UniProtKB">
        <authorList>
            <consortium name="EnsemblMetazoa"/>
        </authorList>
    </citation>
    <scope>IDENTIFICATION</scope>
    <source>
        <strain evidence="2">IAEA</strain>
    </source>
</reference>
<dbReference type="EnsemblMetazoa" id="GPAI044367-RA">
    <property type="protein sequence ID" value="GPAI044367-PA"/>
    <property type="gene ID" value="GPAI044367"/>
</dbReference>
<accession>A0A1B0AFW6</accession>
<keyword evidence="3" id="KW-1185">Reference proteome</keyword>
<dbReference type="AlphaFoldDB" id="A0A1B0AFW6"/>
<proteinExistence type="predicted"/>